<evidence type="ECO:0000256" key="1">
    <source>
        <dbReference type="ARBA" id="ARBA00022723"/>
    </source>
</evidence>
<reference evidence="5" key="1">
    <citation type="submission" date="2021-06" db="EMBL/GenBank/DDBJ databases">
        <authorList>
            <person name="Hodson N. C."/>
            <person name="Mongue J. A."/>
            <person name="Jaron S. K."/>
        </authorList>
    </citation>
    <scope>NUCLEOTIDE SEQUENCE</scope>
</reference>
<gene>
    <name evidence="5" type="ORF">AFUS01_LOCUS5012</name>
</gene>
<dbReference type="GO" id="GO:0003677">
    <property type="term" value="F:DNA binding"/>
    <property type="evidence" value="ECO:0007669"/>
    <property type="project" value="InterPro"/>
</dbReference>
<comment type="caution">
    <text evidence="5">The sequence shown here is derived from an EMBL/GenBank/DDBJ whole genome shotgun (WGS) entry which is preliminary data.</text>
</comment>
<dbReference type="Proteomes" id="UP000708208">
    <property type="component" value="Unassembled WGS sequence"/>
</dbReference>
<evidence type="ECO:0000256" key="3">
    <source>
        <dbReference type="ARBA" id="ARBA00022833"/>
    </source>
</evidence>
<evidence type="ECO:0000256" key="2">
    <source>
        <dbReference type="ARBA" id="ARBA00022771"/>
    </source>
</evidence>
<dbReference type="GO" id="GO:0008270">
    <property type="term" value="F:zinc ion binding"/>
    <property type="evidence" value="ECO:0007669"/>
    <property type="project" value="UniProtKB-KW"/>
</dbReference>
<keyword evidence="1" id="KW-0479">Metal-binding</keyword>
<feature type="domain" description="BED-type" evidence="4">
    <location>
        <begin position="47"/>
        <end position="93"/>
    </location>
</feature>
<protein>
    <recommendedName>
        <fullName evidence="4">BED-type domain-containing protein</fullName>
    </recommendedName>
</protein>
<dbReference type="EMBL" id="CAJVCH010031817">
    <property type="protein sequence ID" value="CAG7710416.1"/>
    <property type="molecule type" value="Genomic_DNA"/>
</dbReference>
<dbReference type="SMART" id="SM00614">
    <property type="entry name" value="ZnF_BED"/>
    <property type="match status" value="1"/>
</dbReference>
<organism evidence="5 6">
    <name type="scientific">Allacma fusca</name>
    <dbReference type="NCBI Taxonomy" id="39272"/>
    <lineage>
        <taxon>Eukaryota</taxon>
        <taxon>Metazoa</taxon>
        <taxon>Ecdysozoa</taxon>
        <taxon>Arthropoda</taxon>
        <taxon>Hexapoda</taxon>
        <taxon>Collembola</taxon>
        <taxon>Symphypleona</taxon>
        <taxon>Sminthuridae</taxon>
        <taxon>Allacma</taxon>
    </lineage>
</organism>
<keyword evidence="2" id="KW-0863">Zinc-finger</keyword>
<dbReference type="AlphaFoldDB" id="A0A8J2JCT3"/>
<evidence type="ECO:0000313" key="6">
    <source>
        <dbReference type="Proteomes" id="UP000708208"/>
    </source>
</evidence>
<sequence length="120" mass="13718">MIVGSGGQRGGVSTPVTETELPKEMVDFYLRNGKAVVICEAEKRTRSDVWKYFGRVKCLTDGKFCKDVVACVGCNMVYLYRSKSQGTSTLRHHKCPYVFQVLGKDMLKNQDYNFTDFRRK</sequence>
<keyword evidence="6" id="KW-1185">Reference proteome</keyword>
<accession>A0A8J2JCT3</accession>
<proteinExistence type="predicted"/>
<dbReference type="OrthoDB" id="10557175at2759"/>
<keyword evidence="3" id="KW-0862">Zinc</keyword>
<evidence type="ECO:0000259" key="4">
    <source>
        <dbReference type="Pfam" id="PF02892"/>
    </source>
</evidence>
<evidence type="ECO:0000313" key="5">
    <source>
        <dbReference type="EMBL" id="CAG7710416.1"/>
    </source>
</evidence>
<name>A0A8J2JCT3_9HEXA</name>
<dbReference type="Pfam" id="PF02892">
    <property type="entry name" value="zf-BED"/>
    <property type="match status" value="1"/>
</dbReference>
<dbReference type="InterPro" id="IPR003656">
    <property type="entry name" value="Znf_BED"/>
</dbReference>